<dbReference type="RefSeq" id="WP_377832360.1">
    <property type="nucleotide sequence ID" value="NZ_JBHRSK010000004.1"/>
</dbReference>
<keyword evidence="3" id="KW-1185">Reference proteome</keyword>
<organism evidence="2 3">
    <name type="scientific">Acidimangrovimonas pyrenivorans</name>
    <dbReference type="NCBI Taxonomy" id="2030798"/>
    <lineage>
        <taxon>Bacteria</taxon>
        <taxon>Pseudomonadati</taxon>
        <taxon>Pseudomonadota</taxon>
        <taxon>Alphaproteobacteria</taxon>
        <taxon>Rhodobacterales</taxon>
        <taxon>Paracoccaceae</taxon>
        <taxon>Acidimangrovimonas</taxon>
    </lineage>
</organism>
<evidence type="ECO:0008006" key="4">
    <source>
        <dbReference type="Google" id="ProtNLM"/>
    </source>
</evidence>
<gene>
    <name evidence="2" type="ORF">ACFOES_06375</name>
</gene>
<feature type="coiled-coil region" evidence="1">
    <location>
        <begin position="5"/>
        <end position="36"/>
    </location>
</feature>
<evidence type="ECO:0000313" key="3">
    <source>
        <dbReference type="Proteomes" id="UP001595443"/>
    </source>
</evidence>
<dbReference type="EMBL" id="JBHRSK010000004">
    <property type="protein sequence ID" value="MFC2967712.1"/>
    <property type="molecule type" value="Genomic_DNA"/>
</dbReference>
<dbReference type="Proteomes" id="UP001595443">
    <property type="component" value="Unassembled WGS sequence"/>
</dbReference>
<keyword evidence="1" id="KW-0175">Coiled coil</keyword>
<accession>A0ABV7AEQ4</accession>
<evidence type="ECO:0000256" key="1">
    <source>
        <dbReference type="SAM" id="Coils"/>
    </source>
</evidence>
<name>A0ABV7AEQ4_9RHOB</name>
<sequence length="823" mass="87786">MPGLIVPLEARIDKLEKGLERANRAQRRAAQSMERRAKQSADRMRNTYGRMGSDIAAGFKKMALPLVGGIASAATVRAIAETTKGVARLGDEAKRAGVPLKDFQELKFLSEQNRIDLDAMIDGMKELNLRADEFIITSKGPAAEAFARLGYGAEELKAKLKNPAELLLEIFERARKLSRAARIRIADEIFGGTAGERFVELMGRSDAELRQTVNRAHELGLVLGDEVVAKADEVSRKFDELTARISTFGKRVAVAVAEGIAEAADLRARLDEIFPNEKQGRAVLGNELYDALAKNRDAVDAEMRDIGELRKGYDQLAETARTTSAQLVQASNLARSWGYDEAANELANAAARMVELSDGFANGSLTGEEFSQKLGEVQKAAAGAFDKLDEADKVDFGGAISQVSRLGSVLQTVIGLASSLKGALTDAAGVQPPKTQMQTFREADAQSVKNWQAQKAAQDAFLAGEAKRNAMSRERLTLEREIAAVMKRAAAEGVTLTRAQAEAAAKAKIAADAARNDAGKGGVGGSGDLFGRAVQSIVDETKALELEAAALMASAAAGSDYETAIETARREAELLHSAQMQGLSITPELRTEVAKLARAYVDSARKSDLAAEGLRRIDDARMQIQNSAANAFDGLITGTMNFRQAMAGLMKDLARYAAQKFIIRLLGGMAGGGQGWLNSFATMLGGGYAEGGYTGAGGKFEPAGVVHRGEYVMPREVVQRVGVDRLAGLHSAALRGYSGGGLVGAPEPRIGPSAAHSESPAMAGQVITINAPVTVQGSAGTPEQNSDLAKKMAREMEATMRGTIADEMRRQMRPGNMLNNRRN</sequence>
<evidence type="ECO:0000313" key="2">
    <source>
        <dbReference type="EMBL" id="MFC2967712.1"/>
    </source>
</evidence>
<reference evidence="3" key="1">
    <citation type="journal article" date="2019" name="Int. J. Syst. Evol. Microbiol.">
        <title>The Global Catalogue of Microorganisms (GCM) 10K type strain sequencing project: providing services to taxonomists for standard genome sequencing and annotation.</title>
        <authorList>
            <consortium name="The Broad Institute Genomics Platform"/>
            <consortium name="The Broad Institute Genome Sequencing Center for Infectious Disease"/>
            <person name="Wu L."/>
            <person name="Ma J."/>
        </authorList>
    </citation>
    <scope>NUCLEOTIDE SEQUENCE [LARGE SCALE GENOMIC DNA]</scope>
    <source>
        <strain evidence="3">KCTC 62192</strain>
    </source>
</reference>
<protein>
    <recommendedName>
        <fullName evidence="4">Phage tail tape measure protein, lambda family</fullName>
    </recommendedName>
</protein>
<comment type="caution">
    <text evidence="2">The sequence shown here is derived from an EMBL/GenBank/DDBJ whole genome shotgun (WGS) entry which is preliminary data.</text>
</comment>
<proteinExistence type="predicted"/>